<dbReference type="SUPFAM" id="SSF56300">
    <property type="entry name" value="Metallo-dependent phosphatases"/>
    <property type="match status" value="1"/>
</dbReference>
<proteinExistence type="predicted"/>
<evidence type="ECO:0000259" key="1">
    <source>
        <dbReference type="Pfam" id="PF00149"/>
    </source>
</evidence>
<dbReference type="AlphaFoldDB" id="A0A7K1SLK5"/>
<dbReference type="CDD" id="cd00838">
    <property type="entry name" value="MPP_superfamily"/>
    <property type="match status" value="1"/>
</dbReference>
<dbReference type="RefSeq" id="WP_157589378.1">
    <property type="nucleotide sequence ID" value="NZ_WPIN01000016.1"/>
</dbReference>
<gene>
    <name evidence="2" type="ORF">GO755_31330</name>
</gene>
<dbReference type="PANTHER" id="PTHR42850">
    <property type="entry name" value="METALLOPHOSPHOESTERASE"/>
    <property type="match status" value="1"/>
</dbReference>
<dbReference type="Gene3D" id="3.60.21.10">
    <property type="match status" value="1"/>
</dbReference>
<dbReference type="InterPro" id="IPR011152">
    <property type="entry name" value="Pesterase_MJ0912"/>
</dbReference>
<feature type="domain" description="Calcineurin-like phosphoesterase" evidence="1">
    <location>
        <begin position="2"/>
        <end position="169"/>
    </location>
</feature>
<name>A0A7K1SLK5_9BACT</name>
<dbReference type="Pfam" id="PF00149">
    <property type="entry name" value="Metallophos"/>
    <property type="match status" value="1"/>
</dbReference>
<dbReference type="EMBL" id="WPIN01000016">
    <property type="protein sequence ID" value="MVM34563.1"/>
    <property type="molecule type" value="Genomic_DNA"/>
</dbReference>
<accession>A0A7K1SLK5</accession>
<dbReference type="InterPro" id="IPR050126">
    <property type="entry name" value="Ap4A_hydrolase"/>
</dbReference>
<dbReference type="PANTHER" id="PTHR42850:SF2">
    <property type="entry name" value="BLL5683 PROTEIN"/>
    <property type="match status" value="1"/>
</dbReference>
<protein>
    <submittedName>
        <fullName evidence="2">Metallophosphoesterase</fullName>
    </submittedName>
</protein>
<sequence>MIRIAVFSDIHANLPALRAVLGDIEKRHINLCYCLGDLVDFAPWGNEVIELFKEKQIPCLLGNHDERIAFDYPIYPLPHHDELETANRILAIDYSKRVITPENKQWLAQLPFQLELAFKLGGHLKRILLVHASPRNNDEYIHESYSAAALLEMLGDRKIDALLMGHTHQSYIKQSEVLFVNCGSVGRSKEPDRKATYCVITISEAGIQPELIKVDYPVDYVAGEIYASSIPDFYADFLVQKYSVTP</sequence>
<organism evidence="2 3">
    <name type="scientific">Spirosoma arboris</name>
    <dbReference type="NCBI Taxonomy" id="2682092"/>
    <lineage>
        <taxon>Bacteria</taxon>
        <taxon>Pseudomonadati</taxon>
        <taxon>Bacteroidota</taxon>
        <taxon>Cytophagia</taxon>
        <taxon>Cytophagales</taxon>
        <taxon>Cytophagaceae</taxon>
        <taxon>Spirosoma</taxon>
    </lineage>
</organism>
<evidence type="ECO:0000313" key="3">
    <source>
        <dbReference type="Proteomes" id="UP000436006"/>
    </source>
</evidence>
<evidence type="ECO:0000313" key="2">
    <source>
        <dbReference type="EMBL" id="MVM34563.1"/>
    </source>
</evidence>
<dbReference type="PIRSF" id="PIRSF000883">
    <property type="entry name" value="Pesterase_MJ0912"/>
    <property type="match status" value="1"/>
</dbReference>
<dbReference type="GO" id="GO:0016791">
    <property type="term" value="F:phosphatase activity"/>
    <property type="evidence" value="ECO:0007669"/>
    <property type="project" value="TreeGrafter"/>
</dbReference>
<reference evidence="2 3" key="1">
    <citation type="submission" date="2019-12" db="EMBL/GenBank/DDBJ databases">
        <title>Spirosoma sp. HMF4905 genome sequencing and assembly.</title>
        <authorList>
            <person name="Kang H."/>
            <person name="Cha I."/>
            <person name="Kim H."/>
            <person name="Joh K."/>
        </authorList>
    </citation>
    <scope>NUCLEOTIDE SEQUENCE [LARGE SCALE GENOMIC DNA]</scope>
    <source>
        <strain evidence="2 3">HMF4905</strain>
    </source>
</reference>
<keyword evidence="3" id="KW-1185">Reference proteome</keyword>
<dbReference type="GO" id="GO:0005737">
    <property type="term" value="C:cytoplasm"/>
    <property type="evidence" value="ECO:0007669"/>
    <property type="project" value="TreeGrafter"/>
</dbReference>
<dbReference type="InterPro" id="IPR029052">
    <property type="entry name" value="Metallo-depent_PP-like"/>
</dbReference>
<comment type="caution">
    <text evidence="2">The sequence shown here is derived from an EMBL/GenBank/DDBJ whole genome shotgun (WGS) entry which is preliminary data.</text>
</comment>
<dbReference type="InterPro" id="IPR004843">
    <property type="entry name" value="Calcineurin-like_PHP"/>
</dbReference>
<dbReference type="Proteomes" id="UP000436006">
    <property type="component" value="Unassembled WGS sequence"/>
</dbReference>